<accession>A0A146K750</accession>
<reference evidence="3" key="1">
    <citation type="submission" date="2015-07" db="EMBL/GenBank/DDBJ databases">
        <title>Adaptation to a free-living lifestyle via gene acquisitions in the diplomonad Trepomonas sp. PC1.</title>
        <authorList>
            <person name="Xu F."/>
            <person name="Jerlstrom-Hultqvist J."/>
            <person name="Kolisko M."/>
            <person name="Simpson A.G.B."/>
            <person name="Roger A.J."/>
            <person name="Svard S.G."/>
            <person name="Andersson J.O."/>
        </authorList>
    </citation>
    <scope>NUCLEOTIDE SEQUENCE</scope>
    <source>
        <strain evidence="3">PC1</strain>
    </source>
</reference>
<name>A0A146K750_9EUKA</name>
<dbReference type="SUPFAM" id="SSF54001">
    <property type="entry name" value="Cysteine proteinases"/>
    <property type="match status" value="1"/>
</dbReference>
<dbReference type="SMART" id="SM00645">
    <property type="entry name" value="Pept_C1"/>
    <property type="match status" value="1"/>
</dbReference>
<proteinExistence type="inferred from homology"/>
<dbReference type="PANTHER" id="PTHR12411">
    <property type="entry name" value="CYSTEINE PROTEASE FAMILY C1-RELATED"/>
    <property type="match status" value="1"/>
</dbReference>
<evidence type="ECO:0000256" key="1">
    <source>
        <dbReference type="ARBA" id="ARBA00008455"/>
    </source>
</evidence>
<comment type="similarity">
    <text evidence="1">Belongs to the peptidase C1 family.</text>
</comment>
<dbReference type="EMBL" id="GDID01005225">
    <property type="protein sequence ID" value="JAP91381.1"/>
    <property type="molecule type" value="Transcribed_RNA"/>
</dbReference>
<dbReference type="Pfam" id="PF00112">
    <property type="entry name" value="Peptidase_C1"/>
    <property type="match status" value="1"/>
</dbReference>
<dbReference type="Gene3D" id="3.90.70.10">
    <property type="entry name" value="Cysteine proteinases"/>
    <property type="match status" value="1"/>
</dbReference>
<evidence type="ECO:0000259" key="2">
    <source>
        <dbReference type="SMART" id="SM00645"/>
    </source>
</evidence>
<organism evidence="3">
    <name type="scientific">Trepomonas sp. PC1</name>
    <dbReference type="NCBI Taxonomy" id="1076344"/>
    <lineage>
        <taxon>Eukaryota</taxon>
        <taxon>Metamonada</taxon>
        <taxon>Diplomonadida</taxon>
        <taxon>Hexamitidae</taxon>
        <taxon>Hexamitinae</taxon>
        <taxon>Trepomonas</taxon>
    </lineage>
</organism>
<dbReference type="GO" id="GO:0008234">
    <property type="term" value="F:cysteine-type peptidase activity"/>
    <property type="evidence" value="ECO:0007669"/>
    <property type="project" value="InterPro"/>
</dbReference>
<dbReference type="GO" id="GO:0006508">
    <property type="term" value="P:proteolysis"/>
    <property type="evidence" value="ECO:0007669"/>
    <property type="project" value="InterPro"/>
</dbReference>
<feature type="domain" description="Peptidase C1A papain C-terminal" evidence="2">
    <location>
        <begin position="2"/>
        <end position="202"/>
    </location>
</feature>
<sequence>ADTAQISEQFIMQNCRGSNEYCNGGEAVVAMWQLSSQLQTVELSSNFEYSPTPKNNRAVHPKIDSKHFLKPFKEYPLKQLRGDTTGAVLLFNSETSSFNQSTIHTIKSWLARGFPVLAGMYVDLDPLQFYSYKGTSSFGVEHSCKAFNTDHQVMFVGYGKKNGKEVWILKNSWGPSWGSNGFFYVDVGTNSYCSENYAFGVVPKHAMIGDEAYES</sequence>
<evidence type="ECO:0000313" key="3">
    <source>
        <dbReference type="EMBL" id="JAP91381.1"/>
    </source>
</evidence>
<gene>
    <name evidence="3" type="ORF">TPC1_17028</name>
</gene>
<dbReference type="AlphaFoldDB" id="A0A146K750"/>
<dbReference type="InterPro" id="IPR013128">
    <property type="entry name" value="Peptidase_C1A"/>
</dbReference>
<feature type="non-terminal residue" evidence="3">
    <location>
        <position position="1"/>
    </location>
</feature>
<feature type="non-terminal residue" evidence="3">
    <location>
        <position position="215"/>
    </location>
</feature>
<protein>
    <submittedName>
        <fullName evidence="3">Cathepsin L</fullName>
    </submittedName>
</protein>
<dbReference type="InterPro" id="IPR038765">
    <property type="entry name" value="Papain-like_cys_pep_sf"/>
</dbReference>
<dbReference type="InterPro" id="IPR000668">
    <property type="entry name" value="Peptidase_C1A_C"/>
</dbReference>